<dbReference type="Pfam" id="PF05649">
    <property type="entry name" value="Peptidase_M13_N"/>
    <property type="match status" value="1"/>
</dbReference>
<accession>A0A9D4QGB8</accession>
<feature type="compositionally biased region" description="Basic residues" evidence="2">
    <location>
        <begin position="27"/>
        <end position="42"/>
    </location>
</feature>
<feature type="transmembrane region" description="Helical" evidence="3">
    <location>
        <begin position="74"/>
        <end position="97"/>
    </location>
</feature>
<dbReference type="AlphaFoldDB" id="A0A9D4QGB8"/>
<feature type="domain" description="Peptidase M13 N-terminal" evidence="4">
    <location>
        <begin position="124"/>
        <end position="294"/>
    </location>
</feature>
<evidence type="ECO:0000259" key="4">
    <source>
        <dbReference type="Pfam" id="PF05649"/>
    </source>
</evidence>
<evidence type="ECO:0000256" key="1">
    <source>
        <dbReference type="ARBA" id="ARBA00007357"/>
    </source>
</evidence>
<dbReference type="Proteomes" id="UP000821837">
    <property type="component" value="Chromosome 10"/>
</dbReference>
<dbReference type="InterPro" id="IPR008753">
    <property type="entry name" value="Peptidase_M13_N"/>
</dbReference>
<dbReference type="InterPro" id="IPR042089">
    <property type="entry name" value="Peptidase_M13_dom_2"/>
</dbReference>
<sequence length="645" mass="74560">MKREQSIQREGAASLTSQSSQRGLLRSMRRGLSPHRHSRRPRPCPPPDVPHSVHRRASVAIVVDKFRASACARYSCFVLLTVLVTTATLMATPALLLKWLDQWKQDYYSLERDLRRSRDHSVHPCDDFYRHVCSGWDSNTRRRHRLVFAKYKSAFDDQVIMANLIRPLPEHSTKARDKVSSLLRRCLSRGSPYGRHDTSTLRKLLLELGLPWPHKSSATRSTLLDILVKSSLSFGIYAFWAFYVGRHPSRPYENTIYMTMDERCLEWIEDFERLLRRARHRQYLRRCAEIVGGTGQSYSQMIDAVTVAHFDIARTVKVLWSRSMVPVFFSLRDSELRRALNGHLPDDSQLWPQDEIVNLQPALFDKLNATHFSDRKLAEGFKFFLGAYVVWLLSPFVSRYLTAAMMADMGVPNYAAAYLRHKCMEAVELTLPLAKWKAEYDTMGDKASTWEMLRLSCQAFDEAGRVYGQAFRIVFDAVTKRVLSNAYNMTLPWGLLDAEYAHVPYDKKARSLDLFLRSWRATIHMLKKSMRRPRHMALHPPGIASYYLYRNLVAREVVVSNYMRSPPLLQPWYPFAVHAALVGTVMAKQLVLIGYFVFYFDEQYFRAICNIALSSAPAFRRAFKCEANRSPGINFTWPESPIDDV</sequence>
<dbReference type="EMBL" id="JABSTV010001246">
    <property type="protein sequence ID" value="KAH7976223.1"/>
    <property type="molecule type" value="Genomic_DNA"/>
</dbReference>
<name>A0A9D4QGB8_RHISA</name>
<evidence type="ECO:0000313" key="6">
    <source>
        <dbReference type="Proteomes" id="UP000821837"/>
    </source>
</evidence>
<protein>
    <recommendedName>
        <fullName evidence="4">Peptidase M13 N-terminal domain-containing protein</fullName>
    </recommendedName>
</protein>
<proteinExistence type="inferred from homology"/>
<dbReference type="VEuPathDB" id="VectorBase:RSAN_031543"/>
<feature type="compositionally biased region" description="Low complexity" evidence="2">
    <location>
        <begin position="14"/>
        <end position="26"/>
    </location>
</feature>
<dbReference type="InterPro" id="IPR024079">
    <property type="entry name" value="MetalloPept_cat_dom_sf"/>
</dbReference>
<dbReference type="SUPFAM" id="SSF55486">
    <property type="entry name" value="Metalloproteases ('zincins'), catalytic domain"/>
    <property type="match status" value="1"/>
</dbReference>
<dbReference type="Gene3D" id="1.10.1380.10">
    <property type="entry name" value="Neutral endopeptidase , domain2"/>
    <property type="match status" value="1"/>
</dbReference>
<comment type="caution">
    <text evidence="5">The sequence shown here is derived from an EMBL/GenBank/DDBJ whole genome shotgun (WGS) entry which is preliminary data.</text>
</comment>
<dbReference type="Gene3D" id="3.40.390.10">
    <property type="entry name" value="Collagenase (Catalytic Domain)"/>
    <property type="match status" value="1"/>
</dbReference>
<organism evidence="5 6">
    <name type="scientific">Rhipicephalus sanguineus</name>
    <name type="common">Brown dog tick</name>
    <name type="synonym">Ixodes sanguineus</name>
    <dbReference type="NCBI Taxonomy" id="34632"/>
    <lineage>
        <taxon>Eukaryota</taxon>
        <taxon>Metazoa</taxon>
        <taxon>Ecdysozoa</taxon>
        <taxon>Arthropoda</taxon>
        <taxon>Chelicerata</taxon>
        <taxon>Arachnida</taxon>
        <taxon>Acari</taxon>
        <taxon>Parasitiformes</taxon>
        <taxon>Ixodida</taxon>
        <taxon>Ixodoidea</taxon>
        <taxon>Ixodidae</taxon>
        <taxon>Rhipicephalinae</taxon>
        <taxon>Rhipicephalus</taxon>
        <taxon>Rhipicephalus</taxon>
    </lineage>
</organism>
<dbReference type="GO" id="GO:0016485">
    <property type="term" value="P:protein processing"/>
    <property type="evidence" value="ECO:0007669"/>
    <property type="project" value="TreeGrafter"/>
</dbReference>
<reference evidence="5" key="1">
    <citation type="journal article" date="2020" name="Cell">
        <title>Large-Scale Comparative Analyses of Tick Genomes Elucidate Their Genetic Diversity and Vector Capacities.</title>
        <authorList>
            <consortium name="Tick Genome and Microbiome Consortium (TIGMIC)"/>
            <person name="Jia N."/>
            <person name="Wang J."/>
            <person name="Shi W."/>
            <person name="Du L."/>
            <person name="Sun Y."/>
            <person name="Zhan W."/>
            <person name="Jiang J.F."/>
            <person name="Wang Q."/>
            <person name="Zhang B."/>
            <person name="Ji P."/>
            <person name="Bell-Sakyi L."/>
            <person name="Cui X.M."/>
            <person name="Yuan T.T."/>
            <person name="Jiang B.G."/>
            <person name="Yang W.F."/>
            <person name="Lam T.T."/>
            <person name="Chang Q.C."/>
            <person name="Ding S.J."/>
            <person name="Wang X.J."/>
            <person name="Zhu J.G."/>
            <person name="Ruan X.D."/>
            <person name="Zhao L."/>
            <person name="Wei J.T."/>
            <person name="Ye R.Z."/>
            <person name="Que T.C."/>
            <person name="Du C.H."/>
            <person name="Zhou Y.H."/>
            <person name="Cheng J.X."/>
            <person name="Dai P.F."/>
            <person name="Guo W.B."/>
            <person name="Han X.H."/>
            <person name="Huang E.J."/>
            <person name="Li L.F."/>
            <person name="Wei W."/>
            <person name="Gao Y.C."/>
            <person name="Liu J.Z."/>
            <person name="Shao H.Z."/>
            <person name="Wang X."/>
            <person name="Wang C.C."/>
            <person name="Yang T.C."/>
            <person name="Huo Q.B."/>
            <person name="Li W."/>
            <person name="Chen H.Y."/>
            <person name="Chen S.E."/>
            <person name="Zhou L.G."/>
            <person name="Ni X.B."/>
            <person name="Tian J.H."/>
            <person name="Sheng Y."/>
            <person name="Liu T."/>
            <person name="Pan Y.S."/>
            <person name="Xia L.Y."/>
            <person name="Li J."/>
            <person name="Zhao F."/>
            <person name="Cao W.C."/>
        </authorList>
    </citation>
    <scope>NUCLEOTIDE SEQUENCE</scope>
    <source>
        <strain evidence="5">Rsan-2018</strain>
    </source>
</reference>
<feature type="transmembrane region" description="Helical" evidence="3">
    <location>
        <begin position="572"/>
        <end position="598"/>
    </location>
</feature>
<evidence type="ECO:0000256" key="2">
    <source>
        <dbReference type="SAM" id="MobiDB-lite"/>
    </source>
</evidence>
<keyword evidence="3" id="KW-1133">Transmembrane helix</keyword>
<comment type="similarity">
    <text evidence="1">Belongs to the peptidase M13 family.</text>
</comment>
<gene>
    <name evidence="5" type="ORF">HPB52_010103</name>
</gene>
<dbReference type="GO" id="GO:0004222">
    <property type="term" value="F:metalloendopeptidase activity"/>
    <property type="evidence" value="ECO:0007669"/>
    <property type="project" value="InterPro"/>
</dbReference>
<evidence type="ECO:0000256" key="3">
    <source>
        <dbReference type="SAM" id="Phobius"/>
    </source>
</evidence>
<keyword evidence="3" id="KW-0472">Membrane</keyword>
<feature type="region of interest" description="Disordered" evidence="2">
    <location>
        <begin position="1"/>
        <end position="51"/>
    </location>
</feature>
<keyword evidence="3" id="KW-0812">Transmembrane</keyword>
<reference evidence="5" key="2">
    <citation type="submission" date="2021-09" db="EMBL/GenBank/DDBJ databases">
        <authorList>
            <person name="Jia N."/>
            <person name="Wang J."/>
            <person name="Shi W."/>
            <person name="Du L."/>
            <person name="Sun Y."/>
            <person name="Zhan W."/>
            <person name="Jiang J."/>
            <person name="Wang Q."/>
            <person name="Zhang B."/>
            <person name="Ji P."/>
            <person name="Sakyi L.B."/>
            <person name="Cui X."/>
            <person name="Yuan T."/>
            <person name="Jiang B."/>
            <person name="Yang W."/>
            <person name="Lam T.T.-Y."/>
            <person name="Chang Q."/>
            <person name="Ding S."/>
            <person name="Wang X."/>
            <person name="Zhu J."/>
            <person name="Ruan X."/>
            <person name="Zhao L."/>
            <person name="Wei J."/>
            <person name="Que T."/>
            <person name="Du C."/>
            <person name="Cheng J."/>
            <person name="Dai P."/>
            <person name="Han X."/>
            <person name="Huang E."/>
            <person name="Gao Y."/>
            <person name="Liu J."/>
            <person name="Shao H."/>
            <person name="Ye R."/>
            <person name="Li L."/>
            <person name="Wei W."/>
            <person name="Wang X."/>
            <person name="Wang C."/>
            <person name="Huo Q."/>
            <person name="Li W."/>
            <person name="Guo W."/>
            <person name="Chen H."/>
            <person name="Chen S."/>
            <person name="Zhou L."/>
            <person name="Zhou L."/>
            <person name="Ni X."/>
            <person name="Tian J."/>
            <person name="Zhou Y."/>
            <person name="Sheng Y."/>
            <person name="Liu T."/>
            <person name="Pan Y."/>
            <person name="Xia L."/>
            <person name="Li J."/>
            <person name="Zhao F."/>
            <person name="Cao W."/>
        </authorList>
    </citation>
    <scope>NUCLEOTIDE SEQUENCE</scope>
    <source>
        <strain evidence="5">Rsan-2018</strain>
        <tissue evidence="5">Larvae</tissue>
    </source>
</reference>
<keyword evidence="6" id="KW-1185">Reference proteome</keyword>
<dbReference type="PANTHER" id="PTHR11733:SF241">
    <property type="entry name" value="GH26575P-RELATED"/>
    <property type="match status" value="1"/>
</dbReference>
<dbReference type="VEuPathDB" id="VectorBase:RSAN_033563"/>
<dbReference type="PANTHER" id="PTHR11733">
    <property type="entry name" value="ZINC METALLOPROTEASE FAMILY M13 NEPRILYSIN-RELATED"/>
    <property type="match status" value="1"/>
</dbReference>
<dbReference type="GO" id="GO:0005886">
    <property type="term" value="C:plasma membrane"/>
    <property type="evidence" value="ECO:0007669"/>
    <property type="project" value="TreeGrafter"/>
</dbReference>
<evidence type="ECO:0000313" key="5">
    <source>
        <dbReference type="EMBL" id="KAH7976223.1"/>
    </source>
</evidence>
<dbReference type="InterPro" id="IPR000718">
    <property type="entry name" value="Peptidase_M13"/>
</dbReference>